<dbReference type="NCBIfam" id="NF006091">
    <property type="entry name" value="PRK08243.1"/>
    <property type="match status" value="1"/>
</dbReference>
<evidence type="ECO:0000259" key="3">
    <source>
        <dbReference type="Pfam" id="PF01494"/>
    </source>
</evidence>
<feature type="domain" description="FAD-binding" evidence="3">
    <location>
        <begin position="9"/>
        <end position="348"/>
    </location>
</feature>
<dbReference type="AlphaFoldDB" id="A0A5C6JG72"/>
<keyword evidence="1" id="KW-0285">Flavoprotein</keyword>
<evidence type="ECO:0000256" key="2">
    <source>
        <dbReference type="ARBA" id="ARBA00022827"/>
    </source>
</evidence>
<gene>
    <name evidence="4" type="ORF">FRZ03_22300</name>
</gene>
<sequence length="398" mass="43753">MTSSFIRSRTQIGIVGAGPAGLMLSHLLARAGIDSVVIDLRSRREIEQTHRAGILEQDSVDLLVGTGVSARVHRDGQRHDGIELAFGGGSHRIDFQHLVGASTQLYPQTDVFVDLADARERDGGDVRFGVTDVSVDDIVSDSPVLRFTDADGVGHEVRADFLVGADGSRSLCRREVPEAARTQYFRAYPFAWFGILTEAPPSAPELIYNHSPRGFALISRRTETLQRMYFQCDPAEDAAAWSDDRIWDELQSRVGANGHRLEEGPITSRTVLPFRSFVQEPMHHGRLVLAGDAAHTVPPTGAKGLNLALADVHVLAQELERAVARGDTTPLTSYSERALRRVWKAQHFSYWMTTMLHTLPEATPFDVRRQEGELAAVTGSTAGSTYLAEAYTGWPQGR</sequence>
<dbReference type="PRINTS" id="PR00420">
    <property type="entry name" value="RNGMNOXGNASE"/>
</dbReference>
<evidence type="ECO:0000313" key="4">
    <source>
        <dbReference type="EMBL" id="TWV40402.1"/>
    </source>
</evidence>
<dbReference type="Gene3D" id="3.50.50.60">
    <property type="entry name" value="FAD/NAD(P)-binding domain"/>
    <property type="match status" value="1"/>
</dbReference>
<keyword evidence="2" id="KW-0274">FAD</keyword>
<dbReference type="InterPro" id="IPR036188">
    <property type="entry name" value="FAD/NAD-bd_sf"/>
</dbReference>
<keyword evidence="4" id="KW-0503">Monooxygenase</keyword>
<accession>A0A5C6JG72</accession>
<proteinExistence type="predicted"/>
<dbReference type="Gene3D" id="3.30.9.10">
    <property type="entry name" value="D-Amino Acid Oxidase, subunit A, domain 2"/>
    <property type="match status" value="1"/>
</dbReference>
<dbReference type="SUPFAM" id="SSF51905">
    <property type="entry name" value="FAD/NAD(P)-binding domain"/>
    <property type="match status" value="1"/>
</dbReference>
<keyword evidence="4" id="KW-0560">Oxidoreductase</keyword>
<dbReference type="Proteomes" id="UP000320481">
    <property type="component" value="Unassembled WGS sequence"/>
</dbReference>
<comment type="caution">
    <text evidence="4">The sequence shown here is derived from an EMBL/GenBank/DDBJ whole genome shotgun (WGS) entry which is preliminary data.</text>
</comment>
<name>A0A5C6JG72_9ACTN</name>
<dbReference type="EMBL" id="VOGW01000128">
    <property type="protein sequence ID" value="TWV40402.1"/>
    <property type="molecule type" value="Genomic_DNA"/>
</dbReference>
<dbReference type="InterPro" id="IPR050641">
    <property type="entry name" value="RIFMO-like"/>
</dbReference>
<dbReference type="PANTHER" id="PTHR43004">
    <property type="entry name" value="TRK SYSTEM POTASSIUM UPTAKE PROTEIN"/>
    <property type="match status" value="1"/>
</dbReference>
<evidence type="ECO:0000256" key="1">
    <source>
        <dbReference type="ARBA" id="ARBA00022630"/>
    </source>
</evidence>
<organism evidence="4 5">
    <name type="scientific">Streptomyces misionensis</name>
    <dbReference type="NCBI Taxonomy" id="67331"/>
    <lineage>
        <taxon>Bacteria</taxon>
        <taxon>Bacillati</taxon>
        <taxon>Actinomycetota</taxon>
        <taxon>Actinomycetes</taxon>
        <taxon>Kitasatosporales</taxon>
        <taxon>Streptomycetaceae</taxon>
        <taxon>Streptomyces</taxon>
    </lineage>
</organism>
<dbReference type="InterPro" id="IPR002938">
    <property type="entry name" value="FAD-bd"/>
</dbReference>
<dbReference type="RefSeq" id="WP_146466921.1">
    <property type="nucleotide sequence ID" value="NZ_VOGW01000128.1"/>
</dbReference>
<protein>
    <submittedName>
        <fullName evidence="4">4-hydroxybenzoate 3-monooxygenase</fullName>
    </submittedName>
</protein>
<keyword evidence="5" id="KW-1185">Reference proteome</keyword>
<dbReference type="GO" id="GO:0071949">
    <property type="term" value="F:FAD binding"/>
    <property type="evidence" value="ECO:0007669"/>
    <property type="project" value="InterPro"/>
</dbReference>
<reference evidence="4" key="1">
    <citation type="journal article" date="2019" name="Microbiol. Resour. Announc.">
        <title>Draft Genomic Sequences of Streptomyces misionensis and Streptomyces albidoflavus, bacteria applied for phytopathogen biocontrol.</title>
        <authorList>
            <person name="Pylro V."/>
            <person name="Dias A."/>
            <person name="Andreote F."/>
            <person name="Varani A."/>
            <person name="Andreote C."/>
            <person name="Bernardo E."/>
            <person name="Martins T."/>
        </authorList>
    </citation>
    <scope>NUCLEOTIDE SEQUENCE [LARGE SCALE GENOMIC DNA]</scope>
    <source>
        <strain evidence="4">66</strain>
    </source>
</reference>
<dbReference type="PANTHER" id="PTHR43004:SF3">
    <property type="entry name" value="P-HYDROXYBENZOATE HYDROXYLASE"/>
    <property type="match status" value="1"/>
</dbReference>
<dbReference type="SUPFAM" id="SSF54373">
    <property type="entry name" value="FAD-linked reductases, C-terminal domain"/>
    <property type="match status" value="1"/>
</dbReference>
<dbReference type="Pfam" id="PF01494">
    <property type="entry name" value="FAD_binding_3"/>
    <property type="match status" value="1"/>
</dbReference>
<dbReference type="GO" id="GO:0016709">
    <property type="term" value="F:oxidoreductase activity, acting on paired donors, with incorporation or reduction of molecular oxygen, NAD(P)H as one donor, and incorporation of one atom of oxygen"/>
    <property type="evidence" value="ECO:0007669"/>
    <property type="project" value="UniProtKB-ARBA"/>
</dbReference>
<evidence type="ECO:0000313" key="5">
    <source>
        <dbReference type="Proteomes" id="UP000320481"/>
    </source>
</evidence>